<sequence>MSDDQTPPEQAPRRQRAVRRAVGQVQEAAGFAREVAGLVTGLAGVAAQGAASAAGSTARGAAREAGAAALKIARHALGRSTLTLPLPELLLNNQLSQRAAGYPAVDSLRVDCSHDLLRIKVDGHYQRVVYTA</sequence>
<dbReference type="AlphaFoldDB" id="A0A2P6AQA9"/>
<gene>
    <name evidence="1" type="ORF">C5O18_09970</name>
</gene>
<dbReference type="EMBL" id="PTQZ01000360">
    <property type="protein sequence ID" value="PQA28157.1"/>
    <property type="molecule type" value="Genomic_DNA"/>
</dbReference>
<evidence type="ECO:0000313" key="1">
    <source>
        <dbReference type="EMBL" id="PQA28157.1"/>
    </source>
</evidence>
<protein>
    <submittedName>
        <fullName evidence="1">Uncharacterized protein</fullName>
    </submittedName>
</protein>
<dbReference type="Proteomes" id="UP000243900">
    <property type="component" value="Unassembled WGS sequence"/>
</dbReference>
<name>A0A2P6AQA9_9GAMM</name>
<evidence type="ECO:0000313" key="2">
    <source>
        <dbReference type="Proteomes" id="UP000243900"/>
    </source>
</evidence>
<accession>A0A2P6AQA9</accession>
<feature type="non-terminal residue" evidence="1">
    <location>
        <position position="132"/>
    </location>
</feature>
<reference evidence="2" key="1">
    <citation type="submission" date="2018-02" db="EMBL/GenBank/DDBJ databases">
        <title>Genome sequencing of Solimonas sp. HR-BB.</title>
        <authorList>
            <person name="Lee Y."/>
            <person name="Jeon C.O."/>
        </authorList>
    </citation>
    <scope>NUCLEOTIDE SEQUENCE [LARGE SCALE GENOMIC DNA]</scope>
    <source>
        <strain evidence="2">HR-E</strain>
    </source>
</reference>
<keyword evidence="2" id="KW-1185">Reference proteome</keyword>
<proteinExistence type="predicted"/>
<comment type="caution">
    <text evidence="1">The sequence shown here is derived from an EMBL/GenBank/DDBJ whole genome shotgun (WGS) entry which is preliminary data.</text>
</comment>
<organism evidence="1 2">
    <name type="scientific">Amnimonas aquatica</name>
    <dbReference type="NCBI Taxonomy" id="2094561"/>
    <lineage>
        <taxon>Bacteria</taxon>
        <taxon>Pseudomonadati</taxon>
        <taxon>Pseudomonadota</taxon>
        <taxon>Gammaproteobacteria</taxon>
        <taxon>Moraxellales</taxon>
        <taxon>Moraxellaceae</taxon>
        <taxon>Amnimonas</taxon>
    </lineage>
</organism>